<proteinExistence type="predicted"/>
<evidence type="ECO:0000313" key="2">
    <source>
        <dbReference type="Proteomes" id="UP000035681"/>
    </source>
</evidence>
<dbReference type="AlphaFoldDB" id="A0A0K0EH60"/>
<feature type="compositionally biased region" description="Basic and acidic residues" evidence="1">
    <location>
        <begin position="35"/>
        <end position="47"/>
    </location>
</feature>
<evidence type="ECO:0000313" key="3">
    <source>
        <dbReference type="WBParaSite" id="SSTP_0000881700.1"/>
    </source>
</evidence>
<feature type="compositionally biased region" description="Acidic residues" evidence="1">
    <location>
        <begin position="88"/>
        <end position="99"/>
    </location>
</feature>
<feature type="region of interest" description="Disordered" evidence="1">
    <location>
        <begin position="31"/>
        <end position="124"/>
    </location>
</feature>
<feature type="region of interest" description="Disordered" evidence="1">
    <location>
        <begin position="171"/>
        <end position="192"/>
    </location>
</feature>
<dbReference type="Proteomes" id="UP000035681">
    <property type="component" value="Unplaced"/>
</dbReference>
<sequence length="192" mass="21941">MKLNKTNLIAIIFLICLIGTDFINSAGLRNKKKNKSEAKHVQEKLEPDSNGFMDSSITSGGGSTLLERNRDEKREERRKLSMNKEDSSSEEEEEDDDEKKEENATTVSPNNEVQKAINKNSKTSITHKLYKEKELEESNEEFARKVHLNGGKRNKRSDEIHSLGRAKELEENNEIVNAKPKNDNKNKRSINI</sequence>
<dbReference type="WBParaSite" id="SSTP_0000881700.1">
    <property type="protein sequence ID" value="SSTP_0000881700.1"/>
    <property type="gene ID" value="SSTP_0000881700"/>
</dbReference>
<dbReference type="WBParaSite" id="TCONS_00015972.p1">
    <property type="protein sequence ID" value="TCONS_00015972.p1"/>
    <property type="gene ID" value="XLOC_010741"/>
</dbReference>
<name>A0A0K0EH60_STRER</name>
<organism evidence="3">
    <name type="scientific">Strongyloides stercoralis</name>
    <name type="common">Threadworm</name>
    <dbReference type="NCBI Taxonomy" id="6248"/>
    <lineage>
        <taxon>Eukaryota</taxon>
        <taxon>Metazoa</taxon>
        <taxon>Ecdysozoa</taxon>
        <taxon>Nematoda</taxon>
        <taxon>Chromadorea</taxon>
        <taxon>Rhabditida</taxon>
        <taxon>Tylenchina</taxon>
        <taxon>Panagrolaimomorpha</taxon>
        <taxon>Strongyloidoidea</taxon>
        <taxon>Strongyloididae</taxon>
        <taxon>Strongyloides</taxon>
    </lineage>
</organism>
<feature type="compositionally biased region" description="Polar residues" evidence="1">
    <location>
        <begin position="104"/>
        <end position="124"/>
    </location>
</feature>
<reference evidence="3" key="1">
    <citation type="submission" date="2015-08" db="UniProtKB">
        <authorList>
            <consortium name="WormBaseParasite"/>
        </authorList>
    </citation>
    <scope>IDENTIFICATION</scope>
</reference>
<keyword evidence="2" id="KW-1185">Reference proteome</keyword>
<feature type="compositionally biased region" description="Basic and acidic residues" evidence="1">
    <location>
        <begin position="67"/>
        <end position="87"/>
    </location>
</feature>
<evidence type="ECO:0000313" key="4">
    <source>
        <dbReference type="WBParaSite" id="TCONS_00015972.p1"/>
    </source>
</evidence>
<evidence type="ECO:0000256" key="1">
    <source>
        <dbReference type="SAM" id="MobiDB-lite"/>
    </source>
</evidence>
<accession>A0A0K0EH60</accession>
<protein>
    <submittedName>
        <fullName evidence="3 4">Uncharacterized protein</fullName>
    </submittedName>
</protein>